<dbReference type="EMBL" id="JANPWB010000013">
    <property type="protein sequence ID" value="KAJ1104476.1"/>
    <property type="molecule type" value="Genomic_DNA"/>
</dbReference>
<dbReference type="GO" id="GO:0000070">
    <property type="term" value="P:mitotic sister chromatid segregation"/>
    <property type="evidence" value="ECO:0007669"/>
    <property type="project" value="TreeGrafter"/>
</dbReference>
<organism evidence="3 4">
    <name type="scientific">Pleurodeles waltl</name>
    <name type="common">Iberian ribbed newt</name>
    <dbReference type="NCBI Taxonomy" id="8319"/>
    <lineage>
        <taxon>Eukaryota</taxon>
        <taxon>Metazoa</taxon>
        <taxon>Chordata</taxon>
        <taxon>Craniata</taxon>
        <taxon>Vertebrata</taxon>
        <taxon>Euteleostomi</taxon>
        <taxon>Amphibia</taxon>
        <taxon>Batrachia</taxon>
        <taxon>Caudata</taxon>
        <taxon>Salamandroidea</taxon>
        <taxon>Salamandridae</taxon>
        <taxon>Pleurodelinae</taxon>
        <taxon>Pleurodeles</taxon>
    </lineage>
</organism>
<dbReference type="GO" id="GO:0007051">
    <property type="term" value="P:spindle organization"/>
    <property type="evidence" value="ECO:0007669"/>
    <property type="project" value="InterPro"/>
</dbReference>
<dbReference type="GO" id="GO:0051988">
    <property type="term" value="P:regulation of attachment of spindle microtubules to kinetochore"/>
    <property type="evidence" value="ECO:0007669"/>
    <property type="project" value="InterPro"/>
</dbReference>
<dbReference type="GO" id="GO:0034451">
    <property type="term" value="C:centriolar satellite"/>
    <property type="evidence" value="ECO:0007669"/>
    <property type="project" value="TreeGrafter"/>
</dbReference>
<dbReference type="GO" id="GO:0072686">
    <property type="term" value="C:mitotic spindle"/>
    <property type="evidence" value="ECO:0007669"/>
    <property type="project" value="TreeGrafter"/>
</dbReference>
<gene>
    <name evidence="3" type="ORF">NDU88_001888</name>
</gene>
<evidence type="ECO:0000256" key="1">
    <source>
        <dbReference type="SAM" id="Coils"/>
    </source>
</evidence>
<protein>
    <submittedName>
        <fullName evidence="3">Uncharacterized protein</fullName>
    </submittedName>
</protein>
<dbReference type="PANTHER" id="PTHR31940:SF2">
    <property type="entry name" value="SMALL KINETOCHORE-ASSOCIATED PROTEIN"/>
    <property type="match status" value="1"/>
</dbReference>
<comment type="caution">
    <text evidence="3">The sequence shown here is derived from an EMBL/GenBank/DDBJ whole genome shotgun (WGS) entry which is preliminary data.</text>
</comment>
<dbReference type="Proteomes" id="UP001066276">
    <property type="component" value="Chromosome 9"/>
</dbReference>
<feature type="non-terminal residue" evidence="3">
    <location>
        <position position="250"/>
    </location>
</feature>
<evidence type="ECO:0000256" key="2">
    <source>
        <dbReference type="SAM" id="MobiDB-lite"/>
    </source>
</evidence>
<keyword evidence="4" id="KW-1185">Reference proteome</keyword>
<dbReference type="GO" id="GO:0000776">
    <property type="term" value="C:kinetochore"/>
    <property type="evidence" value="ECO:0007669"/>
    <property type="project" value="InterPro"/>
</dbReference>
<evidence type="ECO:0000313" key="3">
    <source>
        <dbReference type="EMBL" id="KAJ1104476.1"/>
    </source>
</evidence>
<accession>A0AAV7ML03</accession>
<feature type="region of interest" description="Disordered" evidence="2">
    <location>
        <begin position="74"/>
        <end position="100"/>
    </location>
</feature>
<dbReference type="InterPro" id="IPR033373">
    <property type="entry name" value="SKAP"/>
</dbReference>
<keyword evidence="1" id="KW-0175">Coiled coil</keyword>
<dbReference type="GO" id="GO:0035371">
    <property type="term" value="C:microtubule plus-end"/>
    <property type="evidence" value="ECO:0007669"/>
    <property type="project" value="TreeGrafter"/>
</dbReference>
<dbReference type="PANTHER" id="PTHR31940">
    <property type="entry name" value="SMALL KINETOCHORE-ASSOCIATED PROTEIN"/>
    <property type="match status" value="1"/>
</dbReference>
<name>A0AAV7ML03_PLEWA</name>
<proteinExistence type="predicted"/>
<feature type="coiled-coil region" evidence="1">
    <location>
        <begin position="105"/>
        <end position="153"/>
    </location>
</feature>
<dbReference type="AlphaFoldDB" id="A0AAV7ML03"/>
<reference evidence="3" key="1">
    <citation type="journal article" date="2022" name="bioRxiv">
        <title>Sequencing and chromosome-scale assembly of the giantPleurodeles waltlgenome.</title>
        <authorList>
            <person name="Brown T."/>
            <person name="Elewa A."/>
            <person name="Iarovenko S."/>
            <person name="Subramanian E."/>
            <person name="Araus A.J."/>
            <person name="Petzold A."/>
            <person name="Susuki M."/>
            <person name="Suzuki K.-i.T."/>
            <person name="Hayashi T."/>
            <person name="Toyoda A."/>
            <person name="Oliveira C."/>
            <person name="Osipova E."/>
            <person name="Leigh N.D."/>
            <person name="Simon A."/>
            <person name="Yun M.H."/>
        </authorList>
    </citation>
    <scope>NUCLEOTIDE SEQUENCE</scope>
    <source>
        <strain evidence="3">20211129_DDA</strain>
        <tissue evidence="3">Liver</tissue>
    </source>
</reference>
<evidence type="ECO:0000313" key="4">
    <source>
        <dbReference type="Proteomes" id="UP001066276"/>
    </source>
</evidence>
<feature type="non-terminal residue" evidence="3">
    <location>
        <position position="1"/>
    </location>
</feature>
<sequence>LDSRTILDRMESAAMDKSRIPVYGSQVHHVLGKQFSTDTQILGTKKAFPQKIALPLISRDLNVVSTQKIPDAVSAKATDRSKHTVPANKRTTGANRGPPARYKAEAELRDRNQFLEDANQVLQSELASTQETVSSLQERQAVLESEVTELNKRLERHMVILESRNIDPVTGNVILTSAEEMDKCRAETKLVTEHLMEELKNFSNVASEQSERILAIQSMCRAAEEERKHFLEKQKAFEEDRENFRAALRQ</sequence>